<name>M2N2X2_BAUPA</name>
<gene>
    <name evidence="2" type="ORF">BAUCODRAFT_269940</name>
</gene>
<keyword evidence="3" id="KW-1185">Reference proteome</keyword>
<feature type="signal peptide" evidence="1">
    <location>
        <begin position="1"/>
        <end position="26"/>
    </location>
</feature>
<sequence length="138" mass="15597">MYGWPICARSVLAWASISMCFHQACRETRQPVSLFCSGYRTLYAGHGRKLASLNSSRFAFPLLEYTMPRRDIEFKTCDNVKLRGWLCQPERAEGELPCLVMANGWTLSKEMGLNTLAEHFSSNLPICCLACDNPYFGA</sequence>
<dbReference type="RefSeq" id="XP_007680236.1">
    <property type="nucleotide sequence ID" value="XM_007682046.1"/>
</dbReference>
<dbReference type="HOGENOM" id="CLU_1854881_0_0_1"/>
<dbReference type="SUPFAM" id="SSF53474">
    <property type="entry name" value="alpha/beta-Hydrolases"/>
    <property type="match status" value="1"/>
</dbReference>
<dbReference type="eggNOG" id="ENOG502RYKB">
    <property type="taxonomic scope" value="Eukaryota"/>
</dbReference>
<dbReference type="OrthoDB" id="2498029at2759"/>
<dbReference type="KEGG" id="bcom:BAUCODRAFT_269940"/>
<proteinExistence type="predicted"/>
<reference evidence="2 3" key="1">
    <citation type="journal article" date="2012" name="PLoS Pathog.">
        <title>Diverse lifestyles and strategies of plant pathogenesis encoded in the genomes of eighteen Dothideomycetes fungi.</title>
        <authorList>
            <person name="Ohm R.A."/>
            <person name="Feau N."/>
            <person name="Henrissat B."/>
            <person name="Schoch C.L."/>
            <person name="Horwitz B.A."/>
            <person name="Barry K.W."/>
            <person name="Condon B.J."/>
            <person name="Copeland A.C."/>
            <person name="Dhillon B."/>
            <person name="Glaser F."/>
            <person name="Hesse C.N."/>
            <person name="Kosti I."/>
            <person name="LaButti K."/>
            <person name="Lindquist E.A."/>
            <person name="Lucas S."/>
            <person name="Salamov A.A."/>
            <person name="Bradshaw R.E."/>
            <person name="Ciuffetti L."/>
            <person name="Hamelin R.C."/>
            <person name="Kema G.H.J."/>
            <person name="Lawrence C."/>
            <person name="Scott J.A."/>
            <person name="Spatafora J.W."/>
            <person name="Turgeon B.G."/>
            <person name="de Wit P.J.G.M."/>
            <person name="Zhong S."/>
            <person name="Goodwin S.B."/>
            <person name="Grigoriev I.V."/>
        </authorList>
    </citation>
    <scope>NUCLEOTIDE SEQUENCE [LARGE SCALE GENOMIC DNA]</scope>
    <source>
        <strain evidence="2 3">UAMH 10762</strain>
    </source>
</reference>
<evidence type="ECO:0000256" key="1">
    <source>
        <dbReference type="SAM" id="SignalP"/>
    </source>
</evidence>
<dbReference type="Gene3D" id="3.40.50.1820">
    <property type="entry name" value="alpha/beta hydrolase"/>
    <property type="match status" value="1"/>
</dbReference>
<evidence type="ECO:0000313" key="3">
    <source>
        <dbReference type="Proteomes" id="UP000011761"/>
    </source>
</evidence>
<dbReference type="EMBL" id="KB445561">
    <property type="protein sequence ID" value="EMC93000.1"/>
    <property type="molecule type" value="Genomic_DNA"/>
</dbReference>
<evidence type="ECO:0000313" key="2">
    <source>
        <dbReference type="EMBL" id="EMC93000.1"/>
    </source>
</evidence>
<keyword evidence="1" id="KW-0732">Signal</keyword>
<accession>M2N2X2</accession>
<feature type="chain" id="PRO_5004022250" evidence="1">
    <location>
        <begin position="27"/>
        <end position="138"/>
    </location>
</feature>
<dbReference type="InterPro" id="IPR029058">
    <property type="entry name" value="AB_hydrolase_fold"/>
</dbReference>
<protein>
    <submittedName>
        <fullName evidence="2">Uncharacterized protein</fullName>
    </submittedName>
</protein>
<dbReference type="GeneID" id="19110513"/>
<dbReference type="AlphaFoldDB" id="M2N2X2"/>
<organism evidence="2 3">
    <name type="scientific">Baudoinia panamericana (strain UAMH 10762)</name>
    <name type="common">Angels' share fungus</name>
    <name type="synonym">Baudoinia compniacensis (strain UAMH 10762)</name>
    <dbReference type="NCBI Taxonomy" id="717646"/>
    <lineage>
        <taxon>Eukaryota</taxon>
        <taxon>Fungi</taxon>
        <taxon>Dikarya</taxon>
        <taxon>Ascomycota</taxon>
        <taxon>Pezizomycotina</taxon>
        <taxon>Dothideomycetes</taxon>
        <taxon>Dothideomycetidae</taxon>
        <taxon>Mycosphaerellales</taxon>
        <taxon>Teratosphaeriaceae</taxon>
        <taxon>Baudoinia</taxon>
    </lineage>
</organism>
<dbReference type="Proteomes" id="UP000011761">
    <property type="component" value="Unassembled WGS sequence"/>
</dbReference>